<name>A0AAD6PR42_9ROSI</name>
<keyword evidence="2" id="KW-1185">Reference proteome</keyword>
<dbReference type="AlphaFoldDB" id="A0AAD6PR42"/>
<dbReference type="EMBL" id="JAQIZT010000018">
    <property type="protein sequence ID" value="KAJ6957264.1"/>
    <property type="molecule type" value="Genomic_DNA"/>
</dbReference>
<comment type="caution">
    <text evidence="1">The sequence shown here is derived from an EMBL/GenBank/DDBJ whole genome shotgun (WGS) entry which is preliminary data.</text>
</comment>
<sequence>MKKAKETICLLKERFSAAFRRLQLSGVHFRG</sequence>
<gene>
    <name evidence="1" type="ORF">NC653_039257</name>
</gene>
<reference evidence="1 2" key="1">
    <citation type="journal article" date="2023" name="Mol. Ecol. Resour.">
        <title>Chromosome-level genome assembly of a triploid poplar Populus alba 'Berolinensis'.</title>
        <authorList>
            <person name="Chen S."/>
            <person name="Yu Y."/>
            <person name="Wang X."/>
            <person name="Wang S."/>
            <person name="Zhang T."/>
            <person name="Zhou Y."/>
            <person name="He R."/>
            <person name="Meng N."/>
            <person name="Wang Y."/>
            <person name="Liu W."/>
            <person name="Liu Z."/>
            <person name="Liu J."/>
            <person name="Guo Q."/>
            <person name="Huang H."/>
            <person name="Sederoff R.R."/>
            <person name="Wang G."/>
            <person name="Qu G."/>
            <person name="Chen S."/>
        </authorList>
    </citation>
    <scope>NUCLEOTIDE SEQUENCE [LARGE SCALE GENOMIC DNA]</scope>
    <source>
        <strain evidence="1">SC-2020</strain>
    </source>
</reference>
<organism evidence="1 2">
    <name type="scientific">Populus alba x Populus x berolinensis</name>
    <dbReference type="NCBI Taxonomy" id="444605"/>
    <lineage>
        <taxon>Eukaryota</taxon>
        <taxon>Viridiplantae</taxon>
        <taxon>Streptophyta</taxon>
        <taxon>Embryophyta</taxon>
        <taxon>Tracheophyta</taxon>
        <taxon>Spermatophyta</taxon>
        <taxon>Magnoliopsida</taxon>
        <taxon>eudicotyledons</taxon>
        <taxon>Gunneridae</taxon>
        <taxon>Pentapetalae</taxon>
        <taxon>rosids</taxon>
        <taxon>fabids</taxon>
        <taxon>Malpighiales</taxon>
        <taxon>Salicaceae</taxon>
        <taxon>Saliceae</taxon>
        <taxon>Populus</taxon>
    </lineage>
</organism>
<protein>
    <submittedName>
        <fullName evidence="1">Uncharacterized protein</fullName>
    </submittedName>
</protein>
<proteinExistence type="predicted"/>
<dbReference type="Proteomes" id="UP001164929">
    <property type="component" value="Chromosome 18"/>
</dbReference>
<evidence type="ECO:0000313" key="1">
    <source>
        <dbReference type="EMBL" id="KAJ6957264.1"/>
    </source>
</evidence>
<evidence type="ECO:0000313" key="2">
    <source>
        <dbReference type="Proteomes" id="UP001164929"/>
    </source>
</evidence>
<accession>A0AAD6PR42</accession>